<reference evidence="1 2" key="1">
    <citation type="submission" date="2021-06" db="EMBL/GenBank/DDBJ databases">
        <title>Caerostris darwini draft genome.</title>
        <authorList>
            <person name="Kono N."/>
            <person name="Arakawa K."/>
        </authorList>
    </citation>
    <scope>NUCLEOTIDE SEQUENCE [LARGE SCALE GENOMIC DNA]</scope>
</reference>
<organism evidence="1 2">
    <name type="scientific">Caerostris darwini</name>
    <dbReference type="NCBI Taxonomy" id="1538125"/>
    <lineage>
        <taxon>Eukaryota</taxon>
        <taxon>Metazoa</taxon>
        <taxon>Ecdysozoa</taxon>
        <taxon>Arthropoda</taxon>
        <taxon>Chelicerata</taxon>
        <taxon>Arachnida</taxon>
        <taxon>Araneae</taxon>
        <taxon>Araneomorphae</taxon>
        <taxon>Entelegynae</taxon>
        <taxon>Araneoidea</taxon>
        <taxon>Araneidae</taxon>
        <taxon>Caerostris</taxon>
    </lineage>
</organism>
<gene>
    <name evidence="1" type="ORF">CDAR_394771</name>
</gene>
<dbReference type="AlphaFoldDB" id="A0AAV4M9V0"/>
<evidence type="ECO:0000313" key="2">
    <source>
        <dbReference type="Proteomes" id="UP001054837"/>
    </source>
</evidence>
<dbReference type="Proteomes" id="UP001054837">
    <property type="component" value="Unassembled WGS sequence"/>
</dbReference>
<name>A0AAV4M9V0_9ARAC</name>
<keyword evidence="2" id="KW-1185">Reference proteome</keyword>
<evidence type="ECO:0000313" key="1">
    <source>
        <dbReference type="EMBL" id="GIX69217.1"/>
    </source>
</evidence>
<comment type="caution">
    <text evidence="1">The sequence shown here is derived from an EMBL/GenBank/DDBJ whole genome shotgun (WGS) entry which is preliminary data.</text>
</comment>
<proteinExistence type="predicted"/>
<protein>
    <submittedName>
        <fullName evidence="1">Uncharacterized protein</fullName>
    </submittedName>
</protein>
<dbReference type="EMBL" id="BPLQ01000237">
    <property type="protein sequence ID" value="GIX69217.1"/>
    <property type="molecule type" value="Genomic_DNA"/>
</dbReference>
<accession>A0AAV4M9V0</accession>
<sequence length="99" mass="11352">MLPLNHRCLRQYPASIQKHQIRYANGLFLQRPRLMFTEARSKSSCVGLAALTARTPSLPAQKHAVRAYVIAPSHFTISKHLKTFSREKSNMLKYIQSSR</sequence>